<proteinExistence type="predicted"/>
<dbReference type="InterPro" id="IPR010380">
    <property type="entry name" value="DUF975"/>
</dbReference>
<dbReference type="KEGG" id="ruv:EC9_36110"/>
<reference evidence="3 4" key="1">
    <citation type="submission" date="2019-02" db="EMBL/GenBank/DDBJ databases">
        <title>Deep-cultivation of Planctomycetes and their phenomic and genomic characterization uncovers novel biology.</title>
        <authorList>
            <person name="Wiegand S."/>
            <person name="Jogler M."/>
            <person name="Boedeker C."/>
            <person name="Pinto D."/>
            <person name="Vollmers J."/>
            <person name="Rivas-Marin E."/>
            <person name="Kohn T."/>
            <person name="Peeters S.H."/>
            <person name="Heuer A."/>
            <person name="Rast P."/>
            <person name="Oberbeckmann S."/>
            <person name="Bunk B."/>
            <person name="Jeske O."/>
            <person name="Meyerdierks A."/>
            <person name="Storesund J.E."/>
            <person name="Kallscheuer N."/>
            <person name="Luecker S."/>
            <person name="Lage O.M."/>
            <person name="Pohl T."/>
            <person name="Merkel B.J."/>
            <person name="Hornburger P."/>
            <person name="Mueller R.-W."/>
            <person name="Bruemmer F."/>
            <person name="Labrenz M."/>
            <person name="Spormann A.M."/>
            <person name="Op den Camp H."/>
            <person name="Overmann J."/>
            <person name="Amann R."/>
            <person name="Jetten M.S.M."/>
            <person name="Mascher T."/>
            <person name="Medema M.H."/>
            <person name="Devos D.P."/>
            <person name="Kaster A.-K."/>
            <person name="Ovreas L."/>
            <person name="Rohde M."/>
            <person name="Galperin M.Y."/>
            <person name="Jogler C."/>
        </authorList>
    </citation>
    <scope>NUCLEOTIDE SEQUENCE [LARGE SCALE GENOMIC DNA]</scope>
    <source>
        <strain evidence="3 4">EC9</strain>
    </source>
</reference>
<sequence>MPIEFPCDGCQQKLRVPDNSAGKQAKCPNCARIQTIPASQTEEPAPAATDPSNDPFGFGGPTGGQPAGDNLGAGGFGGGNFGGAAASHQNPYASPAAASQPMGTGGSGTLSVQPMDPIGAVSIGWELFKRNAGLLIGSVLVIVGVSGGLMLATMALTVAMVDVTGDPNSPVNSVVNIATSLISQLIQLWIGIGAIRLGIAVARGQAVELGMLFSGGPFVLRYIGVSILFTLGMYLGLLLLIVPGIYFSLTYCWCFYFLVDRDCGVMEAFRLSGQHAKGNRLNTFVLGIVSSVLNILGFLMCIAGALVTIPVGMLAMSICYLMMTGQRYWQPHPSGQ</sequence>
<feature type="region of interest" description="Disordered" evidence="1">
    <location>
        <begin position="87"/>
        <end position="108"/>
    </location>
</feature>
<dbReference type="PANTHER" id="PTHR40076">
    <property type="entry name" value="MEMBRANE PROTEIN-RELATED"/>
    <property type="match status" value="1"/>
</dbReference>
<dbReference type="OrthoDB" id="278173at2"/>
<keyword evidence="2" id="KW-0472">Membrane</keyword>
<dbReference type="EMBL" id="CP036261">
    <property type="protein sequence ID" value="QDS89412.1"/>
    <property type="molecule type" value="Genomic_DNA"/>
</dbReference>
<protein>
    <submittedName>
        <fullName evidence="3">Uncharacterized protein</fullName>
    </submittedName>
</protein>
<keyword evidence="4" id="KW-1185">Reference proteome</keyword>
<accession>A0A517M3G3</accession>
<evidence type="ECO:0000256" key="2">
    <source>
        <dbReference type="SAM" id="Phobius"/>
    </source>
</evidence>
<feature type="transmembrane region" description="Helical" evidence="2">
    <location>
        <begin position="237"/>
        <end position="259"/>
    </location>
</feature>
<feature type="transmembrane region" description="Helical" evidence="2">
    <location>
        <begin position="134"/>
        <end position="161"/>
    </location>
</feature>
<dbReference type="Proteomes" id="UP000319557">
    <property type="component" value="Chromosome"/>
</dbReference>
<feature type="transmembrane region" description="Helical" evidence="2">
    <location>
        <begin position="181"/>
        <end position="202"/>
    </location>
</feature>
<feature type="compositionally biased region" description="Gly residues" evidence="1">
    <location>
        <begin position="57"/>
        <end position="74"/>
    </location>
</feature>
<evidence type="ECO:0000313" key="4">
    <source>
        <dbReference type="Proteomes" id="UP000319557"/>
    </source>
</evidence>
<evidence type="ECO:0000256" key="1">
    <source>
        <dbReference type="SAM" id="MobiDB-lite"/>
    </source>
</evidence>
<feature type="transmembrane region" description="Helical" evidence="2">
    <location>
        <begin position="209"/>
        <end position="231"/>
    </location>
</feature>
<gene>
    <name evidence="3" type="ORF">EC9_36110</name>
</gene>
<name>A0A517M3G3_9BACT</name>
<dbReference type="PANTHER" id="PTHR40076:SF1">
    <property type="entry name" value="MEMBRANE PROTEIN"/>
    <property type="match status" value="1"/>
</dbReference>
<dbReference type="AlphaFoldDB" id="A0A517M3G3"/>
<feature type="transmembrane region" description="Helical" evidence="2">
    <location>
        <begin position="280"/>
        <end position="299"/>
    </location>
</feature>
<evidence type="ECO:0000313" key="3">
    <source>
        <dbReference type="EMBL" id="QDS89412.1"/>
    </source>
</evidence>
<keyword evidence="2" id="KW-0812">Transmembrane</keyword>
<keyword evidence="2" id="KW-1133">Transmembrane helix</keyword>
<feature type="region of interest" description="Disordered" evidence="1">
    <location>
        <begin position="38"/>
        <end position="74"/>
    </location>
</feature>
<organism evidence="3 4">
    <name type="scientific">Rosistilla ulvae</name>
    <dbReference type="NCBI Taxonomy" id="1930277"/>
    <lineage>
        <taxon>Bacteria</taxon>
        <taxon>Pseudomonadati</taxon>
        <taxon>Planctomycetota</taxon>
        <taxon>Planctomycetia</taxon>
        <taxon>Pirellulales</taxon>
        <taxon>Pirellulaceae</taxon>
        <taxon>Rosistilla</taxon>
    </lineage>
</organism>